<dbReference type="GO" id="GO:1990239">
    <property type="term" value="F:steroid hormone binding"/>
    <property type="evidence" value="ECO:0007669"/>
    <property type="project" value="UniProtKB-ARBA"/>
</dbReference>
<dbReference type="PROSITE" id="PS51843">
    <property type="entry name" value="NR_LBD"/>
    <property type="match status" value="1"/>
</dbReference>
<evidence type="ECO:0000313" key="14">
    <source>
        <dbReference type="EMBL" id="RXM97074.1"/>
    </source>
</evidence>
<dbReference type="PROSITE" id="PS51030">
    <property type="entry name" value="NUCLEAR_REC_DBD_2"/>
    <property type="match status" value="1"/>
</dbReference>
<dbReference type="GO" id="GO:0031963">
    <property type="term" value="F:nuclear cortisol receptor activity"/>
    <property type="evidence" value="ECO:0007669"/>
    <property type="project" value="UniProtKB-ARBA"/>
</dbReference>
<organism evidence="14 15">
    <name type="scientific">Acipenser ruthenus</name>
    <name type="common">Sterlet sturgeon</name>
    <dbReference type="NCBI Taxonomy" id="7906"/>
    <lineage>
        <taxon>Eukaryota</taxon>
        <taxon>Metazoa</taxon>
        <taxon>Chordata</taxon>
        <taxon>Craniata</taxon>
        <taxon>Vertebrata</taxon>
        <taxon>Euteleostomi</taxon>
        <taxon>Actinopterygii</taxon>
        <taxon>Chondrostei</taxon>
        <taxon>Acipenseriformes</taxon>
        <taxon>Acipenseridae</taxon>
        <taxon>Acipenser</taxon>
    </lineage>
</organism>
<dbReference type="CDD" id="cd07172">
    <property type="entry name" value="NR_DBD_GR_PR"/>
    <property type="match status" value="1"/>
</dbReference>
<keyword evidence="4" id="KW-0862">Zinc</keyword>
<evidence type="ECO:0000256" key="6">
    <source>
        <dbReference type="ARBA" id="ARBA00023121"/>
    </source>
</evidence>
<keyword evidence="6" id="KW-0446">Lipid-binding</keyword>
<feature type="domain" description="Nuclear receptor" evidence="12">
    <location>
        <begin position="331"/>
        <end position="468"/>
    </location>
</feature>
<evidence type="ECO:0000259" key="12">
    <source>
        <dbReference type="PROSITE" id="PS51030"/>
    </source>
</evidence>
<dbReference type="Gene3D" id="1.10.565.10">
    <property type="entry name" value="Retinoid X Receptor"/>
    <property type="match status" value="1"/>
</dbReference>
<dbReference type="Proteomes" id="UP000289886">
    <property type="component" value="Unassembled WGS sequence"/>
</dbReference>
<dbReference type="GO" id="GO:0001046">
    <property type="term" value="F:core promoter sequence-specific DNA binding"/>
    <property type="evidence" value="ECO:0007669"/>
    <property type="project" value="UniProtKB-ARBA"/>
</dbReference>
<dbReference type="InterPro" id="IPR000536">
    <property type="entry name" value="Nucl_hrmn_rcpt_lig-bd"/>
</dbReference>
<dbReference type="FunFam" id="1.10.565.10:FF:000004">
    <property type="entry name" value="Androgen receptor variant"/>
    <property type="match status" value="1"/>
</dbReference>
<evidence type="ECO:0000313" key="15">
    <source>
        <dbReference type="Proteomes" id="UP000289886"/>
    </source>
</evidence>
<dbReference type="SMART" id="SM00399">
    <property type="entry name" value="ZnF_C4"/>
    <property type="match status" value="1"/>
</dbReference>
<keyword evidence="10" id="KW-0539">Nucleus</keyword>
<evidence type="ECO:0000256" key="10">
    <source>
        <dbReference type="ARBA" id="ARBA00023242"/>
    </source>
</evidence>
<evidence type="ECO:0000259" key="13">
    <source>
        <dbReference type="PROSITE" id="PS51843"/>
    </source>
</evidence>
<dbReference type="PANTHER" id="PTHR48092">
    <property type="entry name" value="KNIRPS-RELATED PROTEIN-RELATED"/>
    <property type="match status" value="1"/>
</dbReference>
<name>A0A662YK15_ACIRT</name>
<dbReference type="GO" id="GO:0051414">
    <property type="term" value="P:response to cortisol"/>
    <property type="evidence" value="ECO:0007669"/>
    <property type="project" value="UniProtKB-ARBA"/>
</dbReference>
<evidence type="ECO:0000256" key="3">
    <source>
        <dbReference type="ARBA" id="ARBA00022771"/>
    </source>
</evidence>
<dbReference type="GO" id="GO:0010628">
    <property type="term" value="P:positive regulation of gene expression"/>
    <property type="evidence" value="ECO:0007669"/>
    <property type="project" value="UniProtKB-ARBA"/>
</dbReference>
<dbReference type="PRINTS" id="PR00398">
    <property type="entry name" value="STRDHORMONER"/>
</dbReference>
<feature type="region of interest" description="Disordered" evidence="11">
    <location>
        <begin position="1"/>
        <end position="27"/>
    </location>
</feature>
<dbReference type="SUPFAM" id="SSF57716">
    <property type="entry name" value="Glucocorticoid receptor-like (DNA-binding domain)"/>
    <property type="match status" value="2"/>
</dbReference>
<evidence type="ECO:0000256" key="11">
    <source>
        <dbReference type="SAM" id="MobiDB-lite"/>
    </source>
</evidence>
<dbReference type="SMART" id="SM00430">
    <property type="entry name" value="HOLI"/>
    <property type="match status" value="1"/>
</dbReference>
<keyword evidence="15" id="KW-1185">Reference proteome</keyword>
<reference evidence="14 15" key="1">
    <citation type="submission" date="2019-01" db="EMBL/GenBank/DDBJ databases">
        <title>Draft Genome and Complete Hox-Cluster Characterization of the Sterlet Sturgeon (Acipenser ruthenus).</title>
        <authorList>
            <person name="Wei Q."/>
        </authorList>
    </citation>
    <scope>NUCLEOTIDE SEQUENCE [LARGE SCALE GENOMIC DNA]</scope>
    <source>
        <strain evidence="14">WHYD16114868_AA</strain>
        <tissue evidence="14">Blood</tissue>
    </source>
</reference>
<dbReference type="InterPro" id="IPR001628">
    <property type="entry name" value="Znf_hrmn_rcpt"/>
</dbReference>
<feature type="domain" description="NR LBD" evidence="13">
    <location>
        <begin position="508"/>
        <end position="742"/>
    </location>
</feature>
<evidence type="ECO:0000256" key="1">
    <source>
        <dbReference type="ARBA" id="ARBA00022665"/>
    </source>
</evidence>
<feature type="compositionally biased region" description="Basic and acidic residues" evidence="11">
    <location>
        <begin position="1"/>
        <end position="10"/>
    </location>
</feature>
<keyword evidence="5" id="KW-0805">Transcription regulation</keyword>
<comment type="caution">
    <text evidence="14">The sequence shown here is derived from an EMBL/GenBank/DDBJ whole genome shotgun (WGS) entry which is preliminary data.</text>
</comment>
<sequence length="762" mass="85677">MDQKEKDNNDKVFTTSSKPPPCGKQSMKKTYDFFKGFSDPMGNYIEELLKQTGDSDYTPNLNKDASPSMRNQGNFDVTPQVPGPGSNNTVIWEDFGITDSPIMPDELSEMIGKPVATVTDRTSWIAGTKTAFGKEPPEDKINHNETLKTENNTASAHFTKCESHLSSRNLYNANIVALNPSQVTSRTQTLLVSEEQGTPSHTISLSPGFAQGYSDNIHCLPGIHVDTSVEQLSKKRQDADSLTTYRADGALQGSLMDFAQVLPQEIVMYKIKSEFSSPPMPSTSSNPHFWFQTGVFDPQQKQVGYATPYEIHRGNGMLHSYPHAYIGVIPQRLCLICGDEASGCHYGVLTCGSCKFFKKSLSSISVVSFVSIAEGMLHLPDLIIAYMQFICFRPAPDAHKLHYIVLCNNSGFKVFVKVLLFFAASGHQNYLCAGRNDCIVDKIRRKNCPACRLRKCYQAGMMLGGRKFKKFGSLKVVGGVQSPLLHSPQTLPIENQAVIPVSCVPSVRELQYTPQILSILEGIEPEIVYAGYDSSQPEVPNVLLTSLNNLCEKQLRAIVKWSKLLPGFRCLHISDQMTLIQYSWMSMMVFAMGWRSYQNFNSQILYFAPDLVFNEERMKQSPIYDLCLTMQHIPQGFENLQVTREEFLCMKALLLLNTIPLEGLKSQDQFDEMRQHYIRELTKAIQLKEKGIIESSQRFYHLTKLMDSMHEIVKKLHLFCLNIFVQSESLSVGFPEMMSEVIAAQLPKILAGMVKNLLFHKK</sequence>
<dbReference type="Gene3D" id="3.30.50.10">
    <property type="entry name" value="Erythroid Transcription Factor GATA-1, subunit A"/>
    <property type="match status" value="2"/>
</dbReference>
<accession>A0A662YK15</accession>
<evidence type="ECO:0000256" key="5">
    <source>
        <dbReference type="ARBA" id="ARBA00023015"/>
    </source>
</evidence>
<evidence type="ECO:0000256" key="8">
    <source>
        <dbReference type="ARBA" id="ARBA00023163"/>
    </source>
</evidence>
<keyword evidence="9 14" id="KW-0675">Receptor</keyword>
<gene>
    <name evidence="14" type="ORF">EOD39_14887</name>
</gene>
<dbReference type="Pfam" id="PF00105">
    <property type="entry name" value="zf-C4"/>
    <property type="match status" value="2"/>
</dbReference>
<keyword evidence="2" id="KW-0479">Metal-binding</keyword>
<dbReference type="InterPro" id="IPR035500">
    <property type="entry name" value="NHR-like_dom_sf"/>
</dbReference>
<evidence type="ECO:0000256" key="4">
    <source>
        <dbReference type="ARBA" id="ARBA00022833"/>
    </source>
</evidence>
<dbReference type="InterPro" id="IPR001723">
    <property type="entry name" value="Nuclear_hrmn_rcpt"/>
</dbReference>
<keyword evidence="8" id="KW-0804">Transcription</keyword>
<dbReference type="AlphaFoldDB" id="A0A662YK15"/>
<evidence type="ECO:0000256" key="2">
    <source>
        <dbReference type="ARBA" id="ARBA00022723"/>
    </source>
</evidence>
<dbReference type="InterPro" id="IPR013088">
    <property type="entry name" value="Znf_NHR/GATA"/>
</dbReference>
<dbReference type="GO" id="GO:1990794">
    <property type="term" value="C:basolateral part of cell"/>
    <property type="evidence" value="ECO:0007669"/>
    <property type="project" value="UniProtKB-ARBA"/>
</dbReference>
<evidence type="ECO:0000256" key="9">
    <source>
        <dbReference type="ARBA" id="ARBA00023170"/>
    </source>
</evidence>
<protein>
    <submittedName>
        <fullName evidence="14">Progesterone receptor</fullName>
    </submittedName>
</protein>
<keyword evidence="7" id="KW-0238">DNA-binding</keyword>
<dbReference type="GO" id="GO:0008270">
    <property type="term" value="F:zinc ion binding"/>
    <property type="evidence" value="ECO:0007669"/>
    <property type="project" value="UniProtKB-KW"/>
</dbReference>
<keyword evidence="1" id="KW-0754">Steroid-binding</keyword>
<evidence type="ECO:0000256" key="7">
    <source>
        <dbReference type="ARBA" id="ARBA00023125"/>
    </source>
</evidence>
<keyword evidence="3" id="KW-0863">Zinc-finger</keyword>
<dbReference type="Pfam" id="PF00104">
    <property type="entry name" value="Hormone_recep"/>
    <property type="match status" value="1"/>
</dbReference>
<dbReference type="InterPro" id="IPR050200">
    <property type="entry name" value="Nuclear_hormone_rcpt_NR3"/>
</dbReference>
<dbReference type="EMBL" id="SCEB01001270">
    <property type="protein sequence ID" value="RXM97074.1"/>
    <property type="molecule type" value="Genomic_DNA"/>
</dbReference>
<dbReference type="PRINTS" id="PR00047">
    <property type="entry name" value="STROIDFINGER"/>
</dbReference>
<proteinExistence type="predicted"/>
<dbReference type="SUPFAM" id="SSF48508">
    <property type="entry name" value="Nuclear receptor ligand-binding domain"/>
    <property type="match status" value="1"/>
</dbReference>